<feature type="chain" id="PRO_5035834464" description="Chitin-binding type-2 domain-containing protein" evidence="7">
    <location>
        <begin position="20"/>
        <end position="1244"/>
    </location>
</feature>
<feature type="domain" description="Chitin-binding type-2" evidence="8">
    <location>
        <begin position="806"/>
        <end position="861"/>
    </location>
</feature>
<dbReference type="PANTHER" id="PTHR23301">
    <property type="entry name" value="CHITIN BINDING PERITROPHIN-A"/>
    <property type="match status" value="1"/>
</dbReference>
<dbReference type="Gene3D" id="2.170.140.10">
    <property type="entry name" value="Chitin binding domain"/>
    <property type="match status" value="10"/>
</dbReference>
<keyword evidence="4" id="KW-1015">Disulfide bond</keyword>
<feature type="compositionally biased region" description="Basic residues" evidence="6">
    <location>
        <begin position="79"/>
        <end position="88"/>
    </location>
</feature>
<proteinExistence type="predicted"/>
<dbReference type="InterPro" id="IPR002557">
    <property type="entry name" value="Chitin-bd_dom"/>
</dbReference>
<dbReference type="Pfam" id="PF01607">
    <property type="entry name" value="CBM_14"/>
    <property type="match status" value="8"/>
</dbReference>
<evidence type="ECO:0000313" key="9">
    <source>
        <dbReference type="EMBL" id="KAF8782086.1"/>
    </source>
</evidence>
<keyword evidence="5" id="KW-0325">Glycoprotein</keyword>
<keyword evidence="1" id="KW-0147">Chitin-binding</keyword>
<feature type="region of interest" description="Disordered" evidence="6">
    <location>
        <begin position="55"/>
        <end position="93"/>
    </location>
</feature>
<evidence type="ECO:0000256" key="7">
    <source>
        <dbReference type="SAM" id="SignalP"/>
    </source>
</evidence>
<dbReference type="PANTHER" id="PTHR23301:SF0">
    <property type="entry name" value="CHITIN-BINDING TYPE-2 DOMAIN-CONTAINING PROTEIN-RELATED"/>
    <property type="match status" value="1"/>
</dbReference>
<feature type="domain" description="Chitin-binding type-2" evidence="8">
    <location>
        <begin position="590"/>
        <end position="645"/>
    </location>
</feature>
<feature type="compositionally biased region" description="Basic and acidic residues" evidence="6">
    <location>
        <begin position="391"/>
        <end position="510"/>
    </location>
</feature>
<feature type="domain" description="Chitin-binding type-2" evidence="8">
    <location>
        <begin position="667"/>
        <end position="722"/>
    </location>
</feature>
<feature type="region of interest" description="Disordered" evidence="6">
    <location>
        <begin position="375"/>
        <end position="510"/>
    </location>
</feature>
<dbReference type="InterPro" id="IPR036508">
    <property type="entry name" value="Chitin-bd_dom_sf"/>
</dbReference>
<feature type="compositionally biased region" description="Acidic residues" evidence="6">
    <location>
        <begin position="1160"/>
        <end position="1169"/>
    </location>
</feature>
<evidence type="ECO:0000256" key="5">
    <source>
        <dbReference type="ARBA" id="ARBA00023180"/>
    </source>
</evidence>
<reference evidence="9" key="1">
    <citation type="journal article" date="2020" name="bioRxiv">
        <title>Chromosome-level reference genome of the European wasp spider Argiope bruennichi: a resource for studies on range expansion and evolutionary adaptation.</title>
        <authorList>
            <person name="Sheffer M.M."/>
            <person name="Hoppe A."/>
            <person name="Krehenwinkel H."/>
            <person name="Uhl G."/>
            <person name="Kuss A.W."/>
            <person name="Jensen L."/>
            <person name="Jensen C."/>
            <person name="Gillespie R.G."/>
            <person name="Hoff K.J."/>
            <person name="Prost S."/>
        </authorList>
    </citation>
    <scope>NUCLEOTIDE SEQUENCE</scope>
</reference>
<dbReference type="SUPFAM" id="SSF57625">
    <property type="entry name" value="Invertebrate chitin-binding proteins"/>
    <property type="match status" value="10"/>
</dbReference>
<keyword evidence="10" id="KW-1185">Reference proteome</keyword>
<feature type="compositionally biased region" description="Basic and acidic residues" evidence="6">
    <location>
        <begin position="62"/>
        <end position="78"/>
    </location>
</feature>
<feature type="compositionally biased region" description="Acidic residues" evidence="6">
    <location>
        <begin position="1196"/>
        <end position="1235"/>
    </location>
</feature>
<comment type="caution">
    <text evidence="9">The sequence shown here is derived from an EMBL/GenBank/DDBJ whole genome shotgun (WGS) entry which is preliminary data.</text>
</comment>
<feature type="domain" description="Chitin-binding type-2" evidence="8">
    <location>
        <begin position="951"/>
        <end position="1006"/>
    </location>
</feature>
<reference evidence="9" key="2">
    <citation type="submission" date="2020-06" db="EMBL/GenBank/DDBJ databases">
        <authorList>
            <person name="Sheffer M."/>
        </authorList>
    </citation>
    <scope>NUCLEOTIDE SEQUENCE</scope>
</reference>
<keyword evidence="2 7" id="KW-0732">Signal</keyword>
<evidence type="ECO:0000256" key="1">
    <source>
        <dbReference type="ARBA" id="ARBA00022669"/>
    </source>
</evidence>
<feature type="domain" description="Chitin-binding type-2" evidence="8">
    <location>
        <begin position="1027"/>
        <end position="1082"/>
    </location>
</feature>
<feature type="domain" description="Chitin-binding type-2" evidence="8">
    <location>
        <begin position="883"/>
        <end position="936"/>
    </location>
</feature>
<evidence type="ECO:0000313" key="10">
    <source>
        <dbReference type="Proteomes" id="UP000807504"/>
    </source>
</evidence>
<keyword evidence="3" id="KW-0677">Repeat</keyword>
<feature type="domain" description="Chitin-binding type-2" evidence="8">
    <location>
        <begin position="1100"/>
        <end position="1155"/>
    </location>
</feature>
<dbReference type="Proteomes" id="UP000807504">
    <property type="component" value="Unassembled WGS sequence"/>
</dbReference>
<name>A0A8T0EUT9_ARGBR</name>
<feature type="domain" description="Chitin-binding type-2" evidence="8">
    <location>
        <begin position="518"/>
        <end position="574"/>
    </location>
</feature>
<dbReference type="InterPro" id="IPR051940">
    <property type="entry name" value="Chitin_bind-dev_reg"/>
</dbReference>
<accession>A0A8T0EUT9</accession>
<protein>
    <recommendedName>
        <fullName evidence="8">Chitin-binding type-2 domain-containing protein</fullName>
    </recommendedName>
</protein>
<sequence>MCRLPILCVLLIIAVYATAELHSSDVEDTDELSDDIDSSESFENDALDADWNNFYRRKPHDHSKEKKSKEKKSKENKHSKEKKSKEKKHSREDKNRPIISDDAVFLPHERFCKYFYEFDGSEARLLSCPKGHRFDAEKLQCLKSKEVDCGKRKKNVDSSEENKVRINFKCPRWYGLHKHEYYCHLYYNCQYKRVTVKQNSTPDLDPDEPEDKVVDPRPKFNCNQNFGRFTHEAYCNWYYQCHDRLPSTEMPEGRGRITLTEGGWGLDNTKVQVWFCGLFWLASYLLQIFGINIQHLIYDTLSVFCRSPSYPYFQDNLGSMRSAKAMRRLPILCLLLIIAVCANAVPYSNEIEDADELSEDIDSPESFEDGLLDADMNNLYKPKPPKPHEKHSKEKPKPHEHSKEKLKPHEHSKEKPKPPKPHSKEKPKPHEHSKEKPKPHENSKEKPKPPKPHSKEKPKSREHSKEKPKPHENSKERPKPHELSKEKKSKERENSKETISKEVVGHSRENEVSKEVINRPTISDDAIFLPHEKFCQYFYVFDGVESRLLSCAKGHHFDAEKLQCMKSKEVNCGKRKKKIGGSEEKKIGINFKCPKWSGLHKHEYYCHLYYSCQNKKAQLFMCPPGMLFDERSLTCSYRRNVDCKKRIDPNEYVDDEADELIDPNEPTYECYGMKGVSPHPSMCNKYIRCWYGYGDVYVCPRGYMFDEDLLSCQPKKYVYCDDRIDPYGYDDEEEPVLVDNRPDYICPESKGRFRHGVCAMYYECVMDKAMLYACPPEKLFDAHKETCRKASEVSCNDDIDNDTEEDFICPAREGIFKSEADCSSYYKCSKGRAQRLWCSQGELFDTDWKSCADEDEVTCGDRQHPKNDPEDESDDNVIDARPNYRCEKRFGRFTHQEVCNYYYNCKDGNPSLRVCRNGRYYDVTSNSCQYEVDCGNRKPDYEQRPTIQPEKFVCPSKSGKYPHERDCSAFYKCDNRKYKIHYCSKGKLYNERKRTCESENKVTCGSRIHPDMDPDEPEDKVIDPYPNYYCDSNFGRYRHDDYCNWYYQCSDGRPSVRECKRGKRYDSYSRRCRVKDEVSCDGIPDNEEDNDDKVIDPFPNFLCEKNYGRYFHHHYCNWYYQCYDGTSSLRECSKGKRFDIQREMCLDEDKVDCFGRPDSNEEPITDEPETEKPVTEEPVTEEPDTKRPDTEKPITEEPDTEEPITEEPDTEEPDTEEPITEEPDTEEPITEEPDTEGTNKPKEA</sequence>
<feature type="compositionally biased region" description="Basic and acidic residues" evidence="6">
    <location>
        <begin position="859"/>
        <end position="868"/>
    </location>
</feature>
<organism evidence="9 10">
    <name type="scientific">Argiope bruennichi</name>
    <name type="common">Wasp spider</name>
    <name type="synonym">Aranea bruennichi</name>
    <dbReference type="NCBI Taxonomy" id="94029"/>
    <lineage>
        <taxon>Eukaryota</taxon>
        <taxon>Metazoa</taxon>
        <taxon>Ecdysozoa</taxon>
        <taxon>Arthropoda</taxon>
        <taxon>Chelicerata</taxon>
        <taxon>Arachnida</taxon>
        <taxon>Araneae</taxon>
        <taxon>Araneomorphae</taxon>
        <taxon>Entelegynae</taxon>
        <taxon>Araneoidea</taxon>
        <taxon>Araneidae</taxon>
        <taxon>Argiope</taxon>
    </lineage>
</organism>
<evidence type="ECO:0000259" key="8">
    <source>
        <dbReference type="PROSITE" id="PS50940"/>
    </source>
</evidence>
<feature type="domain" description="Chitin-binding type-2" evidence="8">
    <location>
        <begin position="95"/>
        <end position="151"/>
    </location>
</feature>
<feature type="domain" description="Chitin-binding type-2" evidence="8">
    <location>
        <begin position="743"/>
        <end position="797"/>
    </location>
</feature>
<evidence type="ECO:0000256" key="6">
    <source>
        <dbReference type="SAM" id="MobiDB-lite"/>
    </source>
</evidence>
<feature type="region of interest" description="Disordered" evidence="6">
    <location>
        <begin position="1151"/>
        <end position="1244"/>
    </location>
</feature>
<dbReference type="AlphaFoldDB" id="A0A8T0EUT9"/>
<feature type="signal peptide" evidence="7">
    <location>
        <begin position="1"/>
        <end position="19"/>
    </location>
</feature>
<dbReference type="EMBL" id="JABXBU010001863">
    <property type="protein sequence ID" value="KAF8782086.1"/>
    <property type="molecule type" value="Genomic_DNA"/>
</dbReference>
<evidence type="ECO:0000256" key="3">
    <source>
        <dbReference type="ARBA" id="ARBA00022737"/>
    </source>
</evidence>
<evidence type="ECO:0000256" key="2">
    <source>
        <dbReference type="ARBA" id="ARBA00022729"/>
    </source>
</evidence>
<evidence type="ECO:0000256" key="4">
    <source>
        <dbReference type="ARBA" id="ARBA00023157"/>
    </source>
</evidence>
<feature type="compositionally biased region" description="Basic and acidic residues" evidence="6">
    <location>
        <begin position="1183"/>
        <end position="1195"/>
    </location>
</feature>
<feature type="region of interest" description="Disordered" evidence="6">
    <location>
        <begin position="859"/>
        <end position="878"/>
    </location>
</feature>
<dbReference type="GO" id="GO:0005576">
    <property type="term" value="C:extracellular region"/>
    <property type="evidence" value="ECO:0007669"/>
    <property type="project" value="InterPro"/>
</dbReference>
<dbReference type="GO" id="GO:0008061">
    <property type="term" value="F:chitin binding"/>
    <property type="evidence" value="ECO:0007669"/>
    <property type="project" value="UniProtKB-KW"/>
</dbReference>
<gene>
    <name evidence="9" type="ORF">HNY73_012417</name>
</gene>
<dbReference type="SMART" id="SM00494">
    <property type="entry name" value="ChtBD2"/>
    <property type="match status" value="10"/>
</dbReference>
<dbReference type="PROSITE" id="PS50940">
    <property type="entry name" value="CHIT_BIND_II"/>
    <property type="match status" value="10"/>
</dbReference>